<sequence>MADLVEVLDALLSADVREEIVNVASGTPCAAEDIVLGIERRLGRAALWETVEGVRRRTLVSVGKLGKLLPRAPVVERLGAEGHLDRLLDRYVPCY</sequence>
<dbReference type="AlphaFoldDB" id="A0AAT9HHD3"/>
<accession>A0AAT9HHD3</accession>
<dbReference type="EMBL" id="AP035768">
    <property type="protein sequence ID" value="BFO16822.1"/>
    <property type="molecule type" value="Genomic_DNA"/>
</dbReference>
<proteinExistence type="predicted"/>
<name>A0AAT9HHD3_9ACTN</name>
<evidence type="ECO:0000313" key="1">
    <source>
        <dbReference type="EMBL" id="BFO16822.1"/>
    </source>
</evidence>
<protein>
    <submittedName>
        <fullName evidence="1">Uncharacterized protein</fullName>
    </submittedName>
</protein>
<reference evidence="1" key="2">
    <citation type="submission" date="2024-07" db="EMBL/GenBank/DDBJ databases">
        <title>Streptomyces haneummycinica sp. nov., a new antibiotic-producing actinobacterium isolated from marine sediment.</title>
        <authorList>
            <person name="Uemura M."/>
            <person name="Hamada M."/>
            <person name="Hirano S."/>
            <person name="Kobayashi K."/>
            <person name="Ohshiro T."/>
            <person name="Kobayashi T."/>
            <person name="Terahara T."/>
        </authorList>
    </citation>
    <scope>NUCLEOTIDE SEQUENCE</scope>
    <source>
        <strain evidence="1">KM77-8</strain>
    </source>
</reference>
<reference evidence="1" key="1">
    <citation type="submission" date="2024-06" db="EMBL/GenBank/DDBJ databases">
        <authorList>
            <consortium name="consrtm"/>
            <person name="Uemura M."/>
            <person name="Terahara T."/>
        </authorList>
    </citation>
    <scope>NUCLEOTIDE SEQUENCE</scope>
    <source>
        <strain evidence="1">KM77-8</strain>
    </source>
</reference>
<organism evidence="1">
    <name type="scientific">Streptomyces haneummycinicus</name>
    <dbReference type="NCBI Taxonomy" id="3074435"/>
    <lineage>
        <taxon>Bacteria</taxon>
        <taxon>Bacillati</taxon>
        <taxon>Actinomycetota</taxon>
        <taxon>Actinomycetes</taxon>
        <taxon>Kitasatosporales</taxon>
        <taxon>Streptomycetaceae</taxon>
        <taxon>Streptomyces</taxon>
    </lineage>
</organism>
<gene>
    <name evidence="1" type="ORF">SHKM778_32100</name>
</gene>